<protein>
    <submittedName>
        <fullName evidence="3">PH-domain-containing protein</fullName>
    </submittedName>
</protein>
<dbReference type="PANTHER" id="PTHR14336">
    <property type="entry name" value="TANDEM PH DOMAIN CONTAINING PROTEIN"/>
    <property type="match status" value="1"/>
</dbReference>
<dbReference type="Proteomes" id="UP000799772">
    <property type="component" value="Unassembled WGS sequence"/>
</dbReference>
<dbReference type="EMBL" id="ML978121">
    <property type="protein sequence ID" value="KAF2104816.1"/>
    <property type="molecule type" value="Genomic_DNA"/>
</dbReference>
<gene>
    <name evidence="3" type="ORF">NA57DRAFT_51616</name>
</gene>
<dbReference type="SMART" id="SM00233">
    <property type="entry name" value="PH"/>
    <property type="match status" value="2"/>
</dbReference>
<dbReference type="SUPFAM" id="SSF50729">
    <property type="entry name" value="PH domain-like"/>
    <property type="match status" value="2"/>
</dbReference>
<reference evidence="3" key="1">
    <citation type="journal article" date="2020" name="Stud. Mycol.">
        <title>101 Dothideomycetes genomes: a test case for predicting lifestyles and emergence of pathogens.</title>
        <authorList>
            <person name="Haridas S."/>
            <person name="Albert R."/>
            <person name="Binder M."/>
            <person name="Bloem J."/>
            <person name="Labutti K."/>
            <person name="Salamov A."/>
            <person name="Andreopoulos B."/>
            <person name="Baker S."/>
            <person name="Barry K."/>
            <person name="Bills G."/>
            <person name="Bluhm B."/>
            <person name="Cannon C."/>
            <person name="Castanera R."/>
            <person name="Culley D."/>
            <person name="Daum C."/>
            <person name="Ezra D."/>
            <person name="Gonzalez J."/>
            <person name="Henrissat B."/>
            <person name="Kuo A."/>
            <person name="Liang C."/>
            <person name="Lipzen A."/>
            <person name="Lutzoni F."/>
            <person name="Magnuson J."/>
            <person name="Mondo S."/>
            <person name="Nolan M."/>
            <person name="Ohm R."/>
            <person name="Pangilinan J."/>
            <person name="Park H.-J."/>
            <person name="Ramirez L."/>
            <person name="Alfaro M."/>
            <person name="Sun H."/>
            <person name="Tritt A."/>
            <person name="Yoshinaga Y."/>
            <person name="Zwiers L.-H."/>
            <person name="Turgeon B."/>
            <person name="Goodwin S."/>
            <person name="Spatafora J."/>
            <person name="Crous P."/>
            <person name="Grigoriev I."/>
        </authorList>
    </citation>
    <scope>NUCLEOTIDE SEQUENCE</scope>
    <source>
        <strain evidence="3">CBS 133067</strain>
    </source>
</reference>
<keyword evidence="4" id="KW-1185">Reference proteome</keyword>
<dbReference type="PROSITE" id="PS50003">
    <property type="entry name" value="PH_DOMAIN"/>
    <property type="match status" value="2"/>
</dbReference>
<dbReference type="Pfam" id="PF00169">
    <property type="entry name" value="PH"/>
    <property type="match status" value="2"/>
</dbReference>
<evidence type="ECO:0000313" key="4">
    <source>
        <dbReference type="Proteomes" id="UP000799772"/>
    </source>
</evidence>
<proteinExistence type="predicted"/>
<organism evidence="3 4">
    <name type="scientific">Rhizodiscina lignyota</name>
    <dbReference type="NCBI Taxonomy" id="1504668"/>
    <lineage>
        <taxon>Eukaryota</taxon>
        <taxon>Fungi</taxon>
        <taxon>Dikarya</taxon>
        <taxon>Ascomycota</taxon>
        <taxon>Pezizomycotina</taxon>
        <taxon>Dothideomycetes</taxon>
        <taxon>Pleosporomycetidae</taxon>
        <taxon>Aulographales</taxon>
        <taxon>Rhizodiscinaceae</taxon>
        <taxon>Rhizodiscina</taxon>
    </lineage>
</organism>
<comment type="caution">
    <text evidence="3">The sequence shown here is derived from an EMBL/GenBank/DDBJ whole genome shotgun (WGS) entry which is preliminary data.</text>
</comment>
<feature type="region of interest" description="Disordered" evidence="1">
    <location>
        <begin position="1"/>
        <end position="43"/>
    </location>
</feature>
<feature type="domain" description="PH" evidence="2">
    <location>
        <begin position="68"/>
        <end position="165"/>
    </location>
</feature>
<dbReference type="Gene3D" id="2.30.29.30">
    <property type="entry name" value="Pleckstrin-homology domain (PH domain)/Phosphotyrosine-binding domain (PTB)"/>
    <property type="match status" value="2"/>
</dbReference>
<feature type="compositionally biased region" description="Polar residues" evidence="1">
    <location>
        <begin position="279"/>
        <end position="293"/>
    </location>
</feature>
<evidence type="ECO:0000313" key="3">
    <source>
        <dbReference type="EMBL" id="KAF2104816.1"/>
    </source>
</evidence>
<name>A0A9P4MBM6_9PEZI</name>
<dbReference type="InterPro" id="IPR011993">
    <property type="entry name" value="PH-like_dom_sf"/>
</dbReference>
<dbReference type="CDD" id="cd13298">
    <property type="entry name" value="PH1_PH_fungal"/>
    <property type="match status" value="1"/>
</dbReference>
<dbReference type="PANTHER" id="PTHR14336:SF8">
    <property type="entry name" value="PROTEIN OPY1"/>
    <property type="match status" value="1"/>
</dbReference>
<feature type="compositionally biased region" description="Polar residues" evidence="1">
    <location>
        <begin position="233"/>
        <end position="247"/>
    </location>
</feature>
<evidence type="ECO:0000256" key="1">
    <source>
        <dbReference type="SAM" id="MobiDB-lite"/>
    </source>
</evidence>
<dbReference type="InterPro" id="IPR051707">
    <property type="entry name" value="PI-Interact_SigTrans_Reg"/>
</dbReference>
<dbReference type="InterPro" id="IPR001849">
    <property type="entry name" value="PH_domain"/>
</dbReference>
<dbReference type="OrthoDB" id="2157866at2759"/>
<feature type="region of interest" description="Disordered" evidence="1">
    <location>
        <begin position="195"/>
        <end position="251"/>
    </location>
</feature>
<dbReference type="CDD" id="cd13299">
    <property type="entry name" value="PH2_PH_fungal"/>
    <property type="match status" value="1"/>
</dbReference>
<accession>A0A9P4MBM6</accession>
<sequence>MGLPATTERPPPAQGQASTENPKSDGRTALAQNMKIEMPPKTPPVRKCQLSLDMFSPVNQNGSFEFDRVIKSGQVLKRTRKTKHWKPIQLVLRPNLLSIYHDTAETKLRHQVILSDLTAVARQKDPKHKARYVFGLFSPSRNFHLSASSEKEAQEWVELIRREARIDEEDEEMILMSPSATKELGEPFGVIDRNAGVAGSSSEDREATATKTRPHRAATGPSNMHSARRPSHTVVNYSGNEQGSYSDFSDPGGLGSVTSLSKELTKVADENKVYGASPRPTNKRNASNTTGAGDSSPVEERIVYHGWLELLKSKGGVRQWRTVWCVLRPRQFAIYKNEEEYSATLIIPFSTLLDAVDIDPISKSKQNCFQLITEERTYRFCTMDEDSLARWLGAFKSLLAKRKEGSLRVGAGLAPAVTAPAAAASTETSKTDAKVLTK</sequence>
<feature type="domain" description="PH" evidence="2">
    <location>
        <begin position="301"/>
        <end position="400"/>
    </location>
</feature>
<feature type="region of interest" description="Disordered" evidence="1">
    <location>
        <begin position="269"/>
        <end position="296"/>
    </location>
</feature>
<dbReference type="AlphaFoldDB" id="A0A9P4MBM6"/>
<evidence type="ECO:0000259" key="2">
    <source>
        <dbReference type="PROSITE" id="PS50003"/>
    </source>
</evidence>